<reference evidence="2" key="1">
    <citation type="submission" date="2020-05" db="EMBL/GenBank/DDBJ databases">
        <authorList>
            <person name="Chiriac C."/>
            <person name="Salcher M."/>
            <person name="Ghai R."/>
            <person name="Kavagutti S V."/>
        </authorList>
    </citation>
    <scope>NUCLEOTIDE SEQUENCE</scope>
</reference>
<organism evidence="2">
    <name type="scientific">freshwater metagenome</name>
    <dbReference type="NCBI Taxonomy" id="449393"/>
    <lineage>
        <taxon>unclassified sequences</taxon>
        <taxon>metagenomes</taxon>
        <taxon>ecological metagenomes</taxon>
    </lineage>
</organism>
<dbReference type="EMBL" id="CAFBNF010000308">
    <property type="protein sequence ID" value="CAB4961805.1"/>
    <property type="molecule type" value="Genomic_DNA"/>
</dbReference>
<name>A0A6J7L1J3_9ZZZZ</name>
<feature type="region of interest" description="Disordered" evidence="1">
    <location>
        <begin position="1"/>
        <end position="26"/>
    </location>
</feature>
<protein>
    <submittedName>
        <fullName evidence="2">Unannotated protein</fullName>
    </submittedName>
</protein>
<dbReference type="AlphaFoldDB" id="A0A6J7L1J3"/>
<proteinExistence type="predicted"/>
<evidence type="ECO:0000313" key="2">
    <source>
        <dbReference type="EMBL" id="CAB4961805.1"/>
    </source>
</evidence>
<gene>
    <name evidence="2" type="ORF">UFOPK3773_02040</name>
</gene>
<sequence>MTVRGEQLARSALARGDDKPPGSQGLQHRVRAVLPGGGDHDECLAGPVEVEGRLGAGEARQDSYRDVPARRALEQVEAGELVVDGAEGAEKGHHPAACCQQVVNLVDGVAEVDEPLARLMPAEEHDLGEISAVAHQSAGTATEPEGVLDHTDVGATSLGVEVGHMVGKVATRAHQVICPLDAAALHPVGDDVVLVAEQRVVGLGRPPGGSVQLHHRVGARLHQSLLAGPEEVEAQAVVIGEVHPVEVGRVRPGELAVHRVAQAGEAQIVGPPRGLDMPEAHASQLVLGRGGVSGRLGQPVGQADVVEPDLDTGIGQQAGQVVHGGANATGGTHGGELVGHQCDPHAG</sequence>
<evidence type="ECO:0000256" key="1">
    <source>
        <dbReference type="SAM" id="MobiDB-lite"/>
    </source>
</evidence>
<accession>A0A6J7L1J3</accession>